<accession>A0AA89AMW3</accession>
<evidence type="ECO:0000256" key="8">
    <source>
        <dbReference type="ARBA" id="ARBA00023004"/>
    </source>
</evidence>
<evidence type="ECO:0000256" key="1">
    <source>
        <dbReference type="ARBA" id="ARBA00004370"/>
    </source>
</evidence>
<keyword evidence="8" id="KW-0408">Iron</keyword>
<dbReference type="InterPro" id="IPR050665">
    <property type="entry name" value="Cytochrome_P450_Monooxygen"/>
</dbReference>
<comment type="caution">
    <text evidence="11">The sequence shown here is derived from an EMBL/GenBank/DDBJ whole genome shotgun (WGS) entry which is preliminary data.</text>
</comment>
<dbReference type="InterPro" id="IPR001128">
    <property type="entry name" value="Cyt_P450"/>
</dbReference>
<keyword evidence="6" id="KW-1133">Transmembrane helix</keyword>
<dbReference type="GO" id="GO:0004497">
    <property type="term" value="F:monooxygenase activity"/>
    <property type="evidence" value="ECO:0007669"/>
    <property type="project" value="UniProtKB-KW"/>
</dbReference>
<evidence type="ECO:0000313" key="11">
    <source>
        <dbReference type="EMBL" id="KAK3008492.1"/>
    </source>
</evidence>
<evidence type="ECO:0000256" key="10">
    <source>
        <dbReference type="ARBA" id="ARBA00023136"/>
    </source>
</evidence>
<keyword evidence="12" id="KW-1185">Reference proteome</keyword>
<dbReference type="Gene3D" id="1.10.630.10">
    <property type="entry name" value="Cytochrome P450"/>
    <property type="match status" value="1"/>
</dbReference>
<dbReference type="GO" id="GO:0005506">
    <property type="term" value="F:iron ion binding"/>
    <property type="evidence" value="ECO:0007669"/>
    <property type="project" value="InterPro"/>
</dbReference>
<evidence type="ECO:0000256" key="5">
    <source>
        <dbReference type="ARBA" id="ARBA00022723"/>
    </source>
</evidence>
<keyword evidence="7" id="KW-0560">Oxidoreductase</keyword>
<evidence type="ECO:0000256" key="3">
    <source>
        <dbReference type="ARBA" id="ARBA00022617"/>
    </source>
</evidence>
<keyword evidence="9" id="KW-0503">Monooxygenase</keyword>
<proteinExistence type="inferred from homology"/>
<evidence type="ECO:0000256" key="7">
    <source>
        <dbReference type="ARBA" id="ARBA00023002"/>
    </source>
</evidence>
<evidence type="ECO:0000256" key="6">
    <source>
        <dbReference type="ARBA" id="ARBA00022989"/>
    </source>
</evidence>
<evidence type="ECO:0000256" key="4">
    <source>
        <dbReference type="ARBA" id="ARBA00022692"/>
    </source>
</evidence>
<evidence type="ECO:0000256" key="9">
    <source>
        <dbReference type="ARBA" id="ARBA00023033"/>
    </source>
</evidence>
<comment type="subcellular location">
    <subcellularLocation>
        <location evidence="1">Membrane</location>
    </subcellularLocation>
</comment>
<dbReference type="Pfam" id="PF00067">
    <property type="entry name" value="p450"/>
    <property type="match status" value="1"/>
</dbReference>
<dbReference type="AlphaFoldDB" id="A0AA89AMW3"/>
<keyword evidence="3" id="KW-0349">Heme</keyword>
<evidence type="ECO:0000313" key="12">
    <source>
        <dbReference type="Proteomes" id="UP001188597"/>
    </source>
</evidence>
<dbReference type="GO" id="GO:0020037">
    <property type="term" value="F:heme binding"/>
    <property type="evidence" value="ECO:0007669"/>
    <property type="project" value="InterPro"/>
</dbReference>
<comment type="similarity">
    <text evidence="2">Belongs to the cytochrome P450 family.</text>
</comment>
<evidence type="ECO:0000256" key="2">
    <source>
        <dbReference type="ARBA" id="ARBA00010617"/>
    </source>
</evidence>
<keyword evidence="4" id="KW-0812">Transmembrane</keyword>
<keyword evidence="5" id="KW-0479">Metal-binding</keyword>
<dbReference type="GO" id="GO:0016705">
    <property type="term" value="F:oxidoreductase activity, acting on paired donors, with incorporation or reduction of molecular oxygen"/>
    <property type="evidence" value="ECO:0007669"/>
    <property type="project" value="InterPro"/>
</dbReference>
<dbReference type="SUPFAM" id="SSF48264">
    <property type="entry name" value="Cytochrome P450"/>
    <property type="match status" value="1"/>
</dbReference>
<organism evidence="11 12">
    <name type="scientific">Escallonia herrerae</name>
    <dbReference type="NCBI Taxonomy" id="1293975"/>
    <lineage>
        <taxon>Eukaryota</taxon>
        <taxon>Viridiplantae</taxon>
        <taxon>Streptophyta</taxon>
        <taxon>Embryophyta</taxon>
        <taxon>Tracheophyta</taxon>
        <taxon>Spermatophyta</taxon>
        <taxon>Magnoliopsida</taxon>
        <taxon>eudicotyledons</taxon>
        <taxon>Gunneridae</taxon>
        <taxon>Pentapetalae</taxon>
        <taxon>asterids</taxon>
        <taxon>campanulids</taxon>
        <taxon>Escalloniales</taxon>
        <taxon>Escalloniaceae</taxon>
        <taxon>Escallonia</taxon>
    </lineage>
</organism>
<dbReference type="EMBL" id="JAVXUP010001746">
    <property type="protein sequence ID" value="KAK3008492.1"/>
    <property type="molecule type" value="Genomic_DNA"/>
</dbReference>
<dbReference type="PANTHER" id="PTHR24282">
    <property type="entry name" value="CYTOCHROME P450 FAMILY MEMBER"/>
    <property type="match status" value="1"/>
</dbReference>
<gene>
    <name evidence="11" type="ORF">RJ639_015103</name>
</gene>
<dbReference type="PANTHER" id="PTHR24282:SF15">
    <property type="entry name" value="CYTOCHROME P450, FAMILY 715, SUBFAMILY A, POLYPEPTIDE 1"/>
    <property type="match status" value="1"/>
</dbReference>
<reference evidence="11" key="1">
    <citation type="submission" date="2022-12" db="EMBL/GenBank/DDBJ databases">
        <title>Draft genome assemblies for two species of Escallonia (Escalloniales).</title>
        <authorList>
            <person name="Chanderbali A."/>
            <person name="Dervinis C."/>
            <person name="Anghel I."/>
            <person name="Soltis D."/>
            <person name="Soltis P."/>
            <person name="Zapata F."/>
        </authorList>
    </citation>
    <scope>NUCLEOTIDE SEQUENCE</scope>
    <source>
        <strain evidence="11">UCBG64.0493</strain>
        <tissue evidence="11">Leaf</tissue>
    </source>
</reference>
<protein>
    <submittedName>
        <fullName evidence="11">Uncharacterized protein</fullName>
    </submittedName>
</protein>
<name>A0AA89AMW3_9ASTE</name>
<keyword evidence="10" id="KW-0472">Membrane</keyword>
<dbReference type="GO" id="GO:0016020">
    <property type="term" value="C:membrane"/>
    <property type="evidence" value="ECO:0007669"/>
    <property type="project" value="UniProtKB-SubCell"/>
</dbReference>
<dbReference type="Proteomes" id="UP001188597">
    <property type="component" value="Unassembled WGS sequence"/>
</dbReference>
<dbReference type="InterPro" id="IPR036396">
    <property type="entry name" value="Cyt_P450_sf"/>
</dbReference>
<sequence>MLDGWSSMISSAKPEIDVEEEITNTAGEIIAKTSFGLNDDNRRMIFQKLLALQLSLFKSKRFVGVPFSKYIHPKQSLESKKLEEPARSTASREPWGRPLREDFNNVRAHRSGHDVLLSSSSTWTLLLLAIHTKWQNELREEIKEVIGDGDGDGDVDATMVTGPKKMGWVIDETLRLTIHPSIPNLRGKQEKTFEWTVL</sequence>